<dbReference type="EMBL" id="CABPRZ010000006">
    <property type="protein sequence ID" value="VVD97896.1"/>
    <property type="molecule type" value="Genomic_DNA"/>
</dbReference>
<dbReference type="OrthoDB" id="8945258at2"/>
<evidence type="ECO:0000256" key="2">
    <source>
        <dbReference type="SAM" id="MobiDB-lite"/>
    </source>
</evidence>
<feature type="region of interest" description="Disordered" evidence="2">
    <location>
        <begin position="487"/>
        <end position="525"/>
    </location>
</feature>
<gene>
    <name evidence="4" type="primary">smc_2</name>
    <name evidence="4" type="ORF">PTE30175_01905</name>
</gene>
<evidence type="ECO:0000313" key="4">
    <source>
        <dbReference type="EMBL" id="VVD97896.1"/>
    </source>
</evidence>
<sequence length="557" mass="60227">MFYRIPEEYRMLMSMYGSAIAPTSWERGATAGRSRTAANVAPVRSIEEIRADIAAQFDAIRNVVATHDVAAEKSATTQRLDDMCQKLDKAMTKMAAAWDFSVRRKFAGGTLIHRLGKQMSVTDERALTKSAVALRNTLIQYEFAMKALGERLQAQRDLRSLAPAVGDEVSPECQGLEDVIEKTQSTVAQFIAEAKDSMPSDKSRWNTKTGMYFSLGAAGLAIGLVNILTGGIVGLAIASSGVTLMGTVNTVANLRFYPRDPGWDKLEKAINAFKAFADEMERDMLTSNVANMTGRLANLQGNVSDVRSDVKGVRSELQSVQNVQTSSLSNMTGRLANLQGNVSDVRNDVKGVRSELQSVQNVQTSSLGRLANLQGNVSDVRNDVKGVRSELQSVQNMQTSNSAKLENLQGNISDVSGNVSTMQDDLHEVKSTVKPLQSAVDDLAKKAEGFATISDIDRLEAALREMVNVLKQPSVNVTIPEKLQSLLDESGGRSPGSLPRQRHSTSGDSRDRASGPDAPGMTRSFSCGGVFRQSAIIHEFTDGLKRVAAVLPYGSNA</sequence>
<keyword evidence="3" id="KW-1133">Transmembrane helix</keyword>
<feature type="coiled-coil region" evidence="1">
    <location>
        <begin position="335"/>
        <end position="390"/>
    </location>
</feature>
<accession>A0A5E4UCW3</accession>
<name>A0A5E4UCW3_9BURK</name>
<keyword evidence="1" id="KW-0175">Coiled coil</keyword>
<dbReference type="Proteomes" id="UP000414233">
    <property type="component" value="Unassembled WGS sequence"/>
</dbReference>
<feature type="transmembrane region" description="Helical" evidence="3">
    <location>
        <begin position="212"/>
        <end position="238"/>
    </location>
</feature>
<protein>
    <submittedName>
        <fullName evidence="4">Chromosome partition protein Smc</fullName>
    </submittedName>
</protein>
<reference evidence="4 5" key="1">
    <citation type="submission" date="2019-08" db="EMBL/GenBank/DDBJ databases">
        <authorList>
            <person name="Peeters C."/>
        </authorList>
    </citation>
    <scope>NUCLEOTIDE SEQUENCE [LARGE SCALE GENOMIC DNA]</scope>
    <source>
        <strain evidence="4 5">LMG 30175</strain>
    </source>
</reference>
<keyword evidence="5" id="KW-1185">Reference proteome</keyword>
<organism evidence="4 5">
    <name type="scientific">Pandoraea terrae</name>
    <dbReference type="NCBI Taxonomy" id="1537710"/>
    <lineage>
        <taxon>Bacteria</taxon>
        <taxon>Pseudomonadati</taxon>
        <taxon>Pseudomonadota</taxon>
        <taxon>Betaproteobacteria</taxon>
        <taxon>Burkholderiales</taxon>
        <taxon>Burkholderiaceae</taxon>
        <taxon>Pandoraea</taxon>
    </lineage>
</organism>
<evidence type="ECO:0000256" key="1">
    <source>
        <dbReference type="SAM" id="Coils"/>
    </source>
</evidence>
<dbReference type="RefSeq" id="WP_150696808.1">
    <property type="nucleotide sequence ID" value="NZ_CABPRZ010000006.1"/>
</dbReference>
<proteinExistence type="predicted"/>
<evidence type="ECO:0000313" key="5">
    <source>
        <dbReference type="Proteomes" id="UP000414233"/>
    </source>
</evidence>
<dbReference type="Gene3D" id="1.20.1480.30">
    <property type="entry name" value="Designed four-helix bundle protein"/>
    <property type="match status" value="2"/>
</dbReference>
<dbReference type="SUPFAM" id="SSF58100">
    <property type="entry name" value="Bacterial hemolysins"/>
    <property type="match status" value="1"/>
</dbReference>
<keyword evidence="3" id="KW-0812">Transmembrane</keyword>
<evidence type="ECO:0000256" key="3">
    <source>
        <dbReference type="SAM" id="Phobius"/>
    </source>
</evidence>
<dbReference type="AlphaFoldDB" id="A0A5E4UCW3"/>
<keyword evidence="3" id="KW-0472">Membrane</keyword>